<dbReference type="Gene3D" id="3.40.50.300">
    <property type="entry name" value="P-loop containing nucleotide triphosphate hydrolases"/>
    <property type="match status" value="1"/>
</dbReference>
<evidence type="ECO:0000313" key="6">
    <source>
        <dbReference type="Proteomes" id="UP000315525"/>
    </source>
</evidence>
<evidence type="ECO:0000256" key="3">
    <source>
        <dbReference type="ARBA" id="ARBA00022970"/>
    </source>
</evidence>
<comment type="caution">
    <text evidence="5">The sequence shown here is derived from an EMBL/GenBank/DDBJ whole genome shotgun (WGS) entry which is preliminary data.</text>
</comment>
<dbReference type="Proteomes" id="UP000315525">
    <property type="component" value="Unassembled WGS sequence"/>
</dbReference>
<evidence type="ECO:0000256" key="2">
    <source>
        <dbReference type="ARBA" id="ARBA00022448"/>
    </source>
</evidence>
<comment type="similarity">
    <text evidence="1">Belongs to the ABC transporter superfamily.</text>
</comment>
<name>A0A523UUS0_UNCT6</name>
<keyword evidence="3" id="KW-0029">Amino-acid transport</keyword>
<proteinExistence type="inferred from homology"/>
<dbReference type="InterPro" id="IPR052156">
    <property type="entry name" value="BCAA_Transport_ATP-bd_LivF"/>
</dbReference>
<dbReference type="InterPro" id="IPR017871">
    <property type="entry name" value="ABC_transporter-like_CS"/>
</dbReference>
<dbReference type="InterPro" id="IPR027417">
    <property type="entry name" value="P-loop_NTPase"/>
</dbReference>
<keyword evidence="5" id="KW-0067">ATP-binding</keyword>
<dbReference type="SUPFAM" id="SSF52540">
    <property type="entry name" value="P-loop containing nucleoside triphosphate hydrolases"/>
    <property type="match status" value="1"/>
</dbReference>
<gene>
    <name evidence="5" type="ORF">E3J62_05700</name>
</gene>
<reference evidence="5 6" key="1">
    <citation type="submission" date="2019-03" db="EMBL/GenBank/DDBJ databases">
        <title>Metabolic potential of uncultured bacteria and archaea associated with petroleum seepage in deep-sea sediments.</title>
        <authorList>
            <person name="Dong X."/>
            <person name="Hubert C."/>
        </authorList>
    </citation>
    <scope>NUCLEOTIDE SEQUENCE [LARGE SCALE GENOMIC DNA]</scope>
    <source>
        <strain evidence="5">E44_bin18</strain>
    </source>
</reference>
<dbReference type="InterPro" id="IPR003439">
    <property type="entry name" value="ABC_transporter-like_ATP-bd"/>
</dbReference>
<dbReference type="Pfam" id="PF00005">
    <property type="entry name" value="ABC_tran"/>
    <property type="match status" value="1"/>
</dbReference>
<keyword evidence="5" id="KW-0547">Nucleotide-binding</keyword>
<dbReference type="PROSITE" id="PS50893">
    <property type="entry name" value="ABC_TRANSPORTER_2"/>
    <property type="match status" value="1"/>
</dbReference>
<dbReference type="PROSITE" id="PS00211">
    <property type="entry name" value="ABC_TRANSPORTER_1"/>
    <property type="match status" value="1"/>
</dbReference>
<dbReference type="GO" id="GO:0005524">
    <property type="term" value="F:ATP binding"/>
    <property type="evidence" value="ECO:0007669"/>
    <property type="project" value="UniProtKB-KW"/>
</dbReference>
<keyword evidence="2" id="KW-0813">Transport</keyword>
<dbReference type="EMBL" id="SOJN01000070">
    <property type="protein sequence ID" value="TET46031.1"/>
    <property type="molecule type" value="Genomic_DNA"/>
</dbReference>
<organism evidence="5 6">
    <name type="scientific">candidate division TA06 bacterium</name>
    <dbReference type="NCBI Taxonomy" id="2250710"/>
    <lineage>
        <taxon>Bacteria</taxon>
        <taxon>Bacteria division TA06</taxon>
    </lineage>
</organism>
<sequence length="201" mass="22821">MQCEQRPLWRCFFCGNRHVQHVNLVEVLHPGGEICAIPAYKVVDLGLVHIPEGRRLFPELTTMENLILGSLRPEAKTKRADSLEWVFGLMPRLRERKSQFAGTLSGGEQQMLAVARGLMSRPKLLMFDEPSLGLAPLLVKQVFDVVEKLRTEGITVLIVEQNVRQSLQICDRVYVLENGRIIMEGSNLLEDDRVREAYLGL</sequence>
<feature type="domain" description="ABC transporter" evidence="4">
    <location>
        <begin position="3"/>
        <end position="201"/>
    </location>
</feature>
<accession>A0A523UUS0</accession>
<evidence type="ECO:0000313" key="5">
    <source>
        <dbReference type="EMBL" id="TET46031.1"/>
    </source>
</evidence>
<dbReference type="GO" id="GO:0015658">
    <property type="term" value="F:branched-chain amino acid transmembrane transporter activity"/>
    <property type="evidence" value="ECO:0007669"/>
    <property type="project" value="TreeGrafter"/>
</dbReference>
<dbReference type="PANTHER" id="PTHR43820">
    <property type="entry name" value="HIGH-AFFINITY BRANCHED-CHAIN AMINO ACID TRANSPORT ATP-BINDING PROTEIN LIVF"/>
    <property type="match status" value="1"/>
</dbReference>
<protein>
    <submittedName>
        <fullName evidence="5">ATP-binding cassette domain-containing protein</fullName>
    </submittedName>
</protein>
<dbReference type="PANTHER" id="PTHR43820:SF4">
    <property type="entry name" value="HIGH-AFFINITY BRANCHED-CHAIN AMINO ACID TRANSPORT ATP-BINDING PROTEIN LIVF"/>
    <property type="match status" value="1"/>
</dbReference>
<dbReference type="GO" id="GO:0016887">
    <property type="term" value="F:ATP hydrolysis activity"/>
    <property type="evidence" value="ECO:0007669"/>
    <property type="project" value="InterPro"/>
</dbReference>
<evidence type="ECO:0000256" key="1">
    <source>
        <dbReference type="ARBA" id="ARBA00005417"/>
    </source>
</evidence>
<dbReference type="AlphaFoldDB" id="A0A523UUS0"/>
<dbReference type="GO" id="GO:0015807">
    <property type="term" value="P:L-amino acid transport"/>
    <property type="evidence" value="ECO:0007669"/>
    <property type="project" value="TreeGrafter"/>
</dbReference>
<evidence type="ECO:0000259" key="4">
    <source>
        <dbReference type="PROSITE" id="PS50893"/>
    </source>
</evidence>